<dbReference type="PANTHER" id="PTHR13361">
    <property type="entry name" value="WW DOMAIN-BINDING PROTEIN 11"/>
    <property type="match status" value="1"/>
</dbReference>
<feature type="compositionally biased region" description="Pro residues" evidence="3">
    <location>
        <begin position="181"/>
        <end position="190"/>
    </location>
</feature>
<feature type="region of interest" description="Disordered" evidence="3">
    <location>
        <begin position="1"/>
        <end position="33"/>
    </location>
</feature>
<dbReference type="HOGENOM" id="CLU_028337_0_0_1"/>
<feature type="domain" description="Wbp11/ELF5/Saf1 N-terminal" evidence="4">
    <location>
        <begin position="12"/>
        <end position="92"/>
    </location>
</feature>
<dbReference type="PANTHER" id="PTHR13361:SF1">
    <property type="entry name" value="WW DOMAIN-BINDING PROTEIN 11"/>
    <property type="match status" value="1"/>
</dbReference>
<feature type="compositionally biased region" description="Basic residues" evidence="3">
    <location>
        <begin position="359"/>
        <end position="370"/>
    </location>
</feature>
<gene>
    <name evidence="5" type="primary">107369681</name>
</gene>
<proteinExistence type="predicted"/>
<feature type="compositionally biased region" description="Polar residues" evidence="3">
    <location>
        <begin position="434"/>
        <end position="454"/>
    </location>
</feature>
<dbReference type="STRING" id="32264.T1JU06"/>
<feature type="compositionally biased region" description="Basic and acidic residues" evidence="3">
    <location>
        <begin position="377"/>
        <end position="394"/>
    </location>
</feature>
<feature type="compositionally biased region" description="Low complexity" evidence="3">
    <location>
        <begin position="251"/>
        <end position="291"/>
    </location>
</feature>
<dbReference type="AlphaFoldDB" id="T1JU06"/>
<feature type="compositionally biased region" description="Polar residues" evidence="3">
    <location>
        <begin position="240"/>
        <end position="250"/>
    </location>
</feature>
<feature type="region of interest" description="Disordered" evidence="3">
    <location>
        <begin position="421"/>
        <end position="457"/>
    </location>
</feature>
<feature type="compositionally biased region" description="Acidic residues" evidence="3">
    <location>
        <begin position="192"/>
        <end position="203"/>
    </location>
</feature>
<dbReference type="Pfam" id="PF09429">
    <property type="entry name" value="Wbp11"/>
    <property type="match status" value="1"/>
</dbReference>
<feature type="compositionally biased region" description="Polar residues" evidence="3">
    <location>
        <begin position="1"/>
        <end position="11"/>
    </location>
</feature>
<evidence type="ECO:0000313" key="5">
    <source>
        <dbReference type="EnsemblMetazoa" id="tetur01g16100.1"/>
    </source>
</evidence>
<evidence type="ECO:0000259" key="4">
    <source>
        <dbReference type="Pfam" id="PF09429"/>
    </source>
</evidence>
<evidence type="ECO:0000256" key="2">
    <source>
        <dbReference type="ARBA" id="ARBA00023242"/>
    </source>
</evidence>
<keyword evidence="6" id="KW-1185">Reference proteome</keyword>
<evidence type="ECO:0000256" key="3">
    <source>
        <dbReference type="SAM" id="MobiDB-lite"/>
    </source>
</evidence>
<feature type="compositionally biased region" description="Basic and acidic residues" evidence="3">
    <location>
        <begin position="421"/>
        <end position="432"/>
    </location>
</feature>
<comment type="subcellular location">
    <subcellularLocation>
        <location evidence="1">Nucleus</location>
    </subcellularLocation>
</comment>
<dbReference type="Proteomes" id="UP000015104">
    <property type="component" value="Unassembled WGS sequence"/>
</dbReference>
<evidence type="ECO:0000313" key="6">
    <source>
        <dbReference type="Proteomes" id="UP000015104"/>
    </source>
</evidence>
<dbReference type="InterPro" id="IPR019007">
    <property type="entry name" value="Wbp11/ELF5/Saf1_N"/>
</dbReference>
<accession>T1JU06</accession>
<dbReference type="OMA" id="VMNPFGV"/>
<keyword evidence="2" id="KW-0539">Nucleus</keyword>
<reference evidence="6" key="1">
    <citation type="submission" date="2011-08" db="EMBL/GenBank/DDBJ databases">
        <authorList>
            <person name="Rombauts S."/>
        </authorList>
    </citation>
    <scope>NUCLEOTIDE SEQUENCE</scope>
    <source>
        <strain evidence="6">London</strain>
    </source>
</reference>
<feature type="compositionally biased region" description="Basic and acidic residues" evidence="3">
    <location>
        <begin position="204"/>
        <end position="239"/>
    </location>
</feature>
<dbReference type="EMBL" id="CAEY01000486">
    <property type="status" value="NOT_ANNOTATED_CDS"/>
    <property type="molecule type" value="Genomic_DNA"/>
</dbReference>
<feature type="compositionally biased region" description="Pro residues" evidence="3">
    <location>
        <begin position="341"/>
        <end position="358"/>
    </location>
</feature>
<evidence type="ECO:0000256" key="1">
    <source>
        <dbReference type="ARBA" id="ARBA00004123"/>
    </source>
</evidence>
<feature type="compositionally biased region" description="Pro residues" evidence="3">
    <location>
        <begin position="314"/>
        <end position="323"/>
    </location>
</feature>
<protein>
    <recommendedName>
        <fullName evidence="4">Wbp11/ELF5/Saf1 N-terminal domain-containing protein</fullName>
    </recommendedName>
</protein>
<name>T1JU06_TETUR</name>
<reference evidence="5" key="2">
    <citation type="submission" date="2015-06" db="UniProtKB">
        <authorList>
            <consortium name="EnsemblMetazoa"/>
        </authorList>
    </citation>
    <scope>IDENTIFICATION</scope>
</reference>
<dbReference type="eggNOG" id="KOG4672">
    <property type="taxonomic scope" value="Eukaryota"/>
</dbReference>
<organism evidence="5 6">
    <name type="scientific">Tetranychus urticae</name>
    <name type="common">Two-spotted spider mite</name>
    <dbReference type="NCBI Taxonomy" id="32264"/>
    <lineage>
        <taxon>Eukaryota</taxon>
        <taxon>Metazoa</taxon>
        <taxon>Ecdysozoa</taxon>
        <taxon>Arthropoda</taxon>
        <taxon>Chelicerata</taxon>
        <taxon>Arachnida</taxon>
        <taxon>Acari</taxon>
        <taxon>Acariformes</taxon>
        <taxon>Trombidiformes</taxon>
        <taxon>Prostigmata</taxon>
        <taxon>Eleutherengona</taxon>
        <taxon>Raphignathae</taxon>
        <taxon>Tetranychoidea</taxon>
        <taxon>Tetranychidae</taxon>
        <taxon>Tetranychus</taxon>
    </lineage>
</organism>
<dbReference type="OrthoDB" id="10067323at2759"/>
<dbReference type="KEGG" id="tut:107369681"/>
<dbReference type="EnsemblMetazoa" id="tetur01g16100.1">
    <property type="protein sequence ID" value="tetur01g16100.1"/>
    <property type="gene ID" value="tetur01g16100"/>
</dbReference>
<dbReference type="GO" id="GO:0006396">
    <property type="term" value="P:RNA processing"/>
    <property type="evidence" value="ECO:0007669"/>
    <property type="project" value="InterPro"/>
</dbReference>
<sequence>MGRRSINTTKSGKYMNPTDQARKEARKRELKKNKKQRMLVRTAVLKGKDPHQVLADMERLDLMEFNVDVPPPLNEKVLRDKRRKLKETWDRLCRLYVKEEHEKFLELKRLEAEYESKRNQLIKFYEAVKSAQEVALDDIPLPTGPPEANTGEEIIEEEPESEPSSILKKSTTTPVINKDPPGLPPGPPPNLDDFEDGDSDDEQETNKKVHFGDNEKEADVNEFLKEIEDVEKTVAENDKNAPSSPEDSQPTESTVSENEISTTTSSTLPNTSTTPISSNTTTINPIPTSTSALQETTIPPTNPILTMAPTKIQPAPPPIPPPVLLLRPPVQPLMHGQTRPGMPPPNGPPRPGMGPPHSRPQRHNAPRHNPRGNQNNNRKEDKKPSHVVSDKATIEAKPQLRNLSADAIRFTPLSLKIRRNEKNVKKTNKNEGESNFSFTSKPYDSTQFKQQPQPTKDDAYEEFMRELKDII</sequence>
<feature type="region of interest" description="Disordered" evidence="3">
    <location>
        <begin position="137"/>
        <end position="396"/>
    </location>
</feature>
<dbReference type="GO" id="GO:0005681">
    <property type="term" value="C:spliceosomal complex"/>
    <property type="evidence" value="ECO:0007669"/>
    <property type="project" value="TreeGrafter"/>
</dbReference>